<keyword evidence="2" id="KW-0813">Transport</keyword>
<feature type="domain" description="ABC transporter" evidence="11">
    <location>
        <begin position="2"/>
        <end position="240"/>
    </location>
</feature>
<proteinExistence type="inferred from homology"/>
<keyword evidence="12" id="KW-0449">Lipoprotein</keyword>
<dbReference type="PANTHER" id="PTHR42798:SF6">
    <property type="entry name" value="CELL DIVISION ATP-BINDING PROTEIN FTSE"/>
    <property type="match status" value="1"/>
</dbReference>
<evidence type="ECO:0000256" key="5">
    <source>
        <dbReference type="ARBA" id="ARBA00022741"/>
    </source>
</evidence>
<comment type="similarity">
    <text evidence="9">Belongs to the ABC transporter superfamily. Macrolide exporter (TC 3.A.1.122) family.</text>
</comment>
<keyword evidence="4 10" id="KW-0812">Transmembrane</keyword>
<evidence type="ECO:0000313" key="13">
    <source>
        <dbReference type="Proteomes" id="UP000773462"/>
    </source>
</evidence>
<feature type="transmembrane region" description="Helical" evidence="10">
    <location>
        <begin position="713"/>
        <end position="735"/>
    </location>
</feature>
<evidence type="ECO:0000259" key="11">
    <source>
        <dbReference type="PROSITE" id="PS50893"/>
    </source>
</evidence>
<dbReference type="InterPro" id="IPR003838">
    <property type="entry name" value="ABC3_permease_C"/>
</dbReference>
<dbReference type="InterPro" id="IPR003439">
    <property type="entry name" value="ABC_transporter-like_ATP-bd"/>
</dbReference>
<dbReference type="PANTHER" id="PTHR42798">
    <property type="entry name" value="LIPOPROTEIN-RELEASING SYSTEM ATP-BINDING PROTEIN LOLD"/>
    <property type="match status" value="1"/>
</dbReference>
<keyword evidence="13" id="KW-1185">Reference proteome</keyword>
<feature type="transmembrane region" description="Helical" evidence="10">
    <location>
        <begin position="660"/>
        <end position="685"/>
    </location>
</feature>
<dbReference type="InterPro" id="IPR027417">
    <property type="entry name" value="P-loop_NTPase"/>
</dbReference>
<comment type="caution">
    <text evidence="12">The sequence shown here is derived from an EMBL/GenBank/DDBJ whole genome shotgun (WGS) entry which is preliminary data.</text>
</comment>
<evidence type="ECO:0000256" key="1">
    <source>
        <dbReference type="ARBA" id="ARBA00004429"/>
    </source>
</evidence>
<dbReference type="Pfam" id="PF02687">
    <property type="entry name" value="FtsX"/>
    <property type="match status" value="1"/>
</dbReference>
<evidence type="ECO:0000256" key="10">
    <source>
        <dbReference type="SAM" id="Phobius"/>
    </source>
</evidence>
<dbReference type="InterPro" id="IPR003593">
    <property type="entry name" value="AAA+_ATPase"/>
</dbReference>
<keyword evidence="7 10" id="KW-1133">Transmembrane helix</keyword>
<dbReference type="InterPro" id="IPR017911">
    <property type="entry name" value="MacB-like_ATP-bd"/>
</dbReference>
<dbReference type="Gene3D" id="3.40.50.300">
    <property type="entry name" value="P-loop containing nucleotide triphosphate hydrolases"/>
    <property type="match status" value="1"/>
</dbReference>
<keyword evidence="3" id="KW-1003">Cell membrane</keyword>
<sequence length="792" mass="85021">MLQLKNITKSYKTGEFTQVALDKVNLNFRESEFVAILGQSGSGKTTLLNIVGGLDQYDSGELIINGQSTERFKDSEWDAYRNNSVGFIFQSYNLISHLSITDNVEMGMTLSGVSSAEKHRKALEVLEKVGLKDHVHKKPNQLSGGQMQRVAIARALANNPDIILADEPTGALDSETSEQIMELIKSIAEDKLVIMVTHNPELAENYADRVIRFSDGHAISDSNPLPTQKTSSAYKLKQTSMSFFTALKLSSKNIATKKWRTGLTAFASSIGIIGIALILSLSNGFDKQISSYETGALSNFPISINQTAMNLQNAGPPGQETTELPSYPAEKKLYPYDPTVNSAIHTNVLTKEYIEYLDGIDPKLIDGVSYTRTVNMNWLVKNGDKASALDKSKITVAPYPSKQGSASGSYLEQYYDLLEGKFPTEKTDLVLIVDQYNRLTDGAVNALGLDYKAKSINLSDLVGTPLKLVMNNDYYKQNGEQFVVNATGGNLNDLYSSPKAVTLNIVGVLRAQEGSTISTLSPGLVYSDELAASFIADAQKSEIVLAQEKSDINVLTGQALSEGVAGGGSGTGMGEMPLVNAGMAAAASMSSMTKENALAALGATDIPSAVSLYPIDFSAKESVTAYLDKWNEGKAAEAQVQYTDLAAIVTNISGGIMDGITMVLIAFAAISLVVSLIMIAIITYISVMERTKEIGVLRALGARKKDITRVFNAETFIIGACSGILGIGITYLLTIPVNAVLYNLTELKNVAQLNPLHALVLGVISVLLTMLGGAIPAKMAAKKDPVTALRSE</sequence>
<gene>
    <name evidence="12" type="ORF">J2Z70_003425</name>
</gene>
<keyword evidence="8 10" id="KW-0472">Membrane</keyword>
<dbReference type="SMART" id="SM00382">
    <property type="entry name" value="AAA"/>
    <property type="match status" value="1"/>
</dbReference>
<feature type="transmembrane region" description="Helical" evidence="10">
    <location>
        <begin position="755"/>
        <end position="775"/>
    </location>
</feature>
<reference evidence="12 13" key="1">
    <citation type="submission" date="2021-03" db="EMBL/GenBank/DDBJ databases">
        <title>Genomic Encyclopedia of Type Strains, Phase IV (KMG-IV): sequencing the most valuable type-strain genomes for metagenomic binning, comparative biology and taxonomic classification.</title>
        <authorList>
            <person name="Goeker M."/>
        </authorList>
    </citation>
    <scope>NUCLEOTIDE SEQUENCE [LARGE SCALE GENOMIC DNA]</scope>
    <source>
        <strain evidence="12 13">DSM 101953</strain>
    </source>
</reference>
<keyword evidence="5" id="KW-0547">Nucleotide-binding</keyword>
<comment type="subcellular location">
    <subcellularLocation>
        <location evidence="1">Cell inner membrane</location>
        <topology evidence="1">Multi-pass membrane protein</topology>
    </subcellularLocation>
</comment>
<protein>
    <submittedName>
        <fullName evidence="12">ABC-type lipoprotein export system ATPase subunit/ABC-type antimicrobial peptide transport system permease subunit</fullName>
    </submittedName>
</protein>
<dbReference type="Proteomes" id="UP000773462">
    <property type="component" value="Unassembled WGS sequence"/>
</dbReference>
<dbReference type="Pfam" id="PF00005">
    <property type="entry name" value="ABC_tran"/>
    <property type="match status" value="1"/>
</dbReference>
<keyword evidence="6" id="KW-0067">ATP-binding</keyword>
<dbReference type="RefSeq" id="WP_209875130.1">
    <property type="nucleotide sequence ID" value="NZ_JAGGLV010000010.1"/>
</dbReference>
<dbReference type="PROSITE" id="PS50893">
    <property type="entry name" value="ABC_TRANSPORTER_2"/>
    <property type="match status" value="1"/>
</dbReference>
<dbReference type="InterPro" id="IPR017871">
    <property type="entry name" value="ABC_transporter-like_CS"/>
</dbReference>
<dbReference type="EMBL" id="JAGGLV010000010">
    <property type="protein sequence ID" value="MBP2113266.1"/>
    <property type="molecule type" value="Genomic_DNA"/>
</dbReference>
<dbReference type="SUPFAM" id="SSF52540">
    <property type="entry name" value="P-loop containing nucleoside triphosphate hydrolases"/>
    <property type="match status" value="1"/>
</dbReference>
<evidence type="ECO:0000256" key="9">
    <source>
        <dbReference type="ARBA" id="ARBA00038388"/>
    </source>
</evidence>
<evidence type="ECO:0000256" key="8">
    <source>
        <dbReference type="ARBA" id="ARBA00023136"/>
    </source>
</evidence>
<evidence type="ECO:0000313" key="12">
    <source>
        <dbReference type="EMBL" id="MBP2113266.1"/>
    </source>
</evidence>
<evidence type="ECO:0000256" key="3">
    <source>
        <dbReference type="ARBA" id="ARBA00022475"/>
    </source>
</evidence>
<accession>A0ABS4NT81</accession>
<evidence type="ECO:0000256" key="2">
    <source>
        <dbReference type="ARBA" id="ARBA00022448"/>
    </source>
</evidence>
<evidence type="ECO:0000256" key="6">
    <source>
        <dbReference type="ARBA" id="ARBA00022840"/>
    </source>
</evidence>
<dbReference type="PROSITE" id="PS00211">
    <property type="entry name" value="ABC_TRANSPORTER_1"/>
    <property type="match status" value="1"/>
</dbReference>
<organism evidence="12 13">
    <name type="scientific">Paenibacillus silagei</name>
    <dbReference type="NCBI Taxonomy" id="1670801"/>
    <lineage>
        <taxon>Bacteria</taxon>
        <taxon>Bacillati</taxon>
        <taxon>Bacillota</taxon>
        <taxon>Bacilli</taxon>
        <taxon>Bacillales</taxon>
        <taxon>Paenibacillaceae</taxon>
        <taxon>Paenibacillus</taxon>
    </lineage>
</organism>
<evidence type="ECO:0000256" key="4">
    <source>
        <dbReference type="ARBA" id="ARBA00022692"/>
    </source>
</evidence>
<evidence type="ECO:0000256" key="7">
    <source>
        <dbReference type="ARBA" id="ARBA00022989"/>
    </source>
</evidence>
<name>A0ABS4NT81_9BACL</name>
<dbReference type="CDD" id="cd03255">
    <property type="entry name" value="ABC_MJ0796_LolCDE_FtsE"/>
    <property type="match status" value="1"/>
</dbReference>